<feature type="non-terminal residue" evidence="1">
    <location>
        <position position="56"/>
    </location>
</feature>
<protein>
    <submittedName>
        <fullName evidence="1">Uncharacterized protein</fullName>
    </submittedName>
</protein>
<sequence>MEGSSSSQPPVFKNIPINTTSQKDCFTKNVTIEVPYEKLDLVMEQPVDFESLRANG</sequence>
<comment type="caution">
    <text evidence="1">The sequence shown here is derived from an EMBL/GenBank/DDBJ whole genome shotgun (WGS) entry which is preliminary data.</text>
</comment>
<proteinExistence type="predicted"/>
<reference evidence="1 2" key="1">
    <citation type="journal article" date="2018" name="Front. Plant Sci.">
        <title>Red Clover (Trifolium pratense) and Zigzag Clover (T. medium) - A Picture of Genomic Similarities and Differences.</title>
        <authorList>
            <person name="Dluhosova J."/>
            <person name="Istvanek J."/>
            <person name="Nedelnik J."/>
            <person name="Repkova J."/>
        </authorList>
    </citation>
    <scope>NUCLEOTIDE SEQUENCE [LARGE SCALE GENOMIC DNA]</scope>
    <source>
        <strain evidence="2">cv. 10/8</strain>
        <tissue evidence="1">Leaf</tissue>
    </source>
</reference>
<name>A0A392S5R3_9FABA</name>
<evidence type="ECO:0000313" key="1">
    <source>
        <dbReference type="EMBL" id="MCI44168.1"/>
    </source>
</evidence>
<dbReference type="EMBL" id="LXQA010326933">
    <property type="protein sequence ID" value="MCI44168.1"/>
    <property type="molecule type" value="Genomic_DNA"/>
</dbReference>
<dbReference type="AlphaFoldDB" id="A0A392S5R3"/>
<accession>A0A392S5R3</accession>
<organism evidence="1 2">
    <name type="scientific">Trifolium medium</name>
    <dbReference type="NCBI Taxonomy" id="97028"/>
    <lineage>
        <taxon>Eukaryota</taxon>
        <taxon>Viridiplantae</taxon>
        <taxon>Streptophyta</taxon>
        <taxon>Embryophyta</taxon>
        <taxon>Tracheophyta</taxon>
        <taxon>Spermatophyta</taxon>
        <taxon>Magnoliopsida</taxon>
        <taxon>eudicotyledons</taxon>
        <taxon>Gunneridae</taxon>
        <taxon>Pentapetalae</taxon>
        <taxon>rosids</taxon>
        <taxon>fabids</taxon>
        <taxon>Fabales</taxon>
        <taxon>Fabaceae</taxon>
        <taxon>Papilionoideae</taxon>
        <taxon>50 kb inversion clade</taxon>
        <taxon>NPAAA clade</taxon>
        <taxon>Hologalegina</taxon>
        <taxon>IRL clade</taxon>
        <taxon>Trifolieae</taxon>
        <taxon>Trifolium</taxon>
    </lineage>
</organism>
<evidence type="ECO:0000313" key="2">
    <source>
        <dbReference type="Proteomes" id="UP000265520"/>
    </source>
</evidence>
<keyword evidence="2" id="KW-1185">Reference proteome</keyword>
<dbReference type="Proteomes" id="UP000265520">
    <property type="component" value="Unassembled WGS sequence"/>
</dbReference>